<dbReference type="InterPro" id="IPR016181">
    <property type="entry name" value="Acyl_CoA_acyltransferase"/>
</dbReference>
<dbReference type="SUPFAM" id="SSF55729">
    <property type="entry name" value="Acyl-CoA N-acyltransferases (Nat)"/>
    <property type="match status" value="1"/>
</dbReference>
<proteinExistence type="predicted"/>
<name>A0ABT4D6X6_9CLOT</name>
<keyword evidence="2" id="KW-1185">Reference proteome</keyword>
<evidence type="ECO:0000313" key="1">
    <source>
        <dbReference type="EMBL" id="MCY6958050.1"/>
    </source>
</evidence>
<accession>A0ABT4D6X6</accession>
<dbReference type="Proteomes" id="UP001144612">
    <property type="component" value="Unassembled WGS sequence"/>
</dbReference>
<dbReference type="EMBL" id="JAPQFJ010000004">
    <property type="protein sequence ID" value="MCY6958050.1"/>
    <property type="molecule type" value="Genomic_DNA"/>
</dbReference>
<protein>
    <recommendedName>
        <fullName evidence="3">GNAT family N-acetyltransferase</fullName>
    </recommendedName>
</protein>
<evidence type="ECO:0000313" key="2">
    <source>
        <dbReference type="Proteomes" id="UP001144612"/>
    </source>
</evidence>
<reference evidence="1" key="1">
    <citation type="submission" date="2022-12" db="EMBL/GenBank/DDBJ databases">
        <title>Clostridium sp. nov., isolated from industrial wastewater.</title>
        <authorList>
            <person name="Jiayan W."/>
        </authorList>
    </citation>
    <scope>NUCLEOTIDE SEQUENCE</scope>
    <source>
        <strain evidence="1">ZC22-4</strain>
    </source>
</reference>
<dbReference type="Gene3D" id="3.40.630.30">
    <property type="match status" value="1"/>
</dbReference>
<comment type="caution">
    <text evidence="1">The sequence shown here is derived from an EMBL/GenBank/DDBJ whole genome shotgun (WGS) entry which is preliminary data.</text>
</comment>
<evidence type="ECO:0008006" key="3">
    <source>
        <dbReference type="Google" id="ProtNLM"/>
    </source>
</evidence>
<dbReference type="RefSeq" id="WP_268060462.1">
    <property type="nucleotide sequence ID" value="NZ_JAPQFJ010000004.1"/>
</dbReference>
<sequence length="191" mass="22864">MSKLTILNGKKIRPEMIKAIIDLDKKVYEEKYWTNIDFMTKWFLKNPYIITMIYDKEDLVGYFCYLPIEDESYSEIRKGEVFQDLTIPVENIKKYKKGEINNLYLFSIVLDPKYQGTDALRYLLRGFYDNTRQLKEKGVIFNKILGDVVSDKGYKLAKSLGFDKVYDTEYNSVMFESYYDNMIEKYEEEYK</sequence>
<gene>
    <name evidence="1" type="ORF">OW729_05445</name>
</gene>
<organism evidence="1 2">
    <name type="scientific">Clostridium brassicae</name>
    <dbReference type="NCBI Taxonomy" id="2999072"/>
    <lineage>
        <taxon>Bacteria</taxon>
        <taxon>Bacillati</taxon>
        <taxon>Bacillota</taxon>
        <taxon>Clostridia</taxon>
        <taxon>Eubacteriales</taxon>
        <taxon>Clostridiaceae</taxon>
        <taxon>Clostridium</taxon>
    </lineage>
</organism>